<dbReference type="PROSITE" id="PS50195">
    <property type="entry name" value="PX"/>
    <property type="match status" value="1"/>
</dbReference>
<dbReference type="InterPro" id="IPR019497">
    <property type="entry name" value="Sorting_nexin_WASP-bd-dom"/>
</dbReference>
<evidence type="ECO:0000313" key="12">
    <source>
        <dbReference type="Proteomes" id="UP000015101"/>
    </source>
</evidence>
<dbReference type="SUPFAM" id="SSF50044">
    <property type="entry name" value="SH3-domain"/>
    <property type="match status" value="1"/>
</dbReference>
<dbReference type="InterPro" id="IPR036028">
    <property type="entry name" value="SH3-like_dom_sf"/>
</dbReference>
<feature type="domain" description="SH3" evidence="8">
    <location>
        <begin position="1"/>
        <end position="62"/>
    </location>
</feature>
<dbReference type="Gene3D" id="3.30.1520.10">
    <property type="entry name" value="Phox-like domain"/>
    <property type="match status" value="1"/>
</dbReference>
<dbReference type="GO" id="GO:0005886">
    <property type="term" value="C:plasma membrane"/>
    <property type="evidence" value="ECO:0000318"/>
    <property type="project" value="GO_Central"/>
</dbReference>
<dbReference type="GO" id="GO:0030659">
    <property type="term" value="C:cytoplasmic vesicle membrane"/>
    <property type="evidence" value="ECO:0007669"/>
    <property type="project" value="UniProtKB-SubCell"/>
</dbReference>
<dbReference type="GO" id="GO:0006897">
    <property type="term" value="P:endocytosis"/>
    <property type="evidence" value="ECO:0000318"/>
    <property type="project" value="GO_Central"/>
</dbReference>
<dbReference type="PRINTS" id="PR00452">
    <property type="entry name" value="SH3DOMAIN"/>
</dbReference>
<dbReference type="Pfam" id="PF00787">
    <property type="entry name" value="PX"/>
    <property type="match status" value="1"/>
</dbReference>
<name>T1FND0_HELRO</name>
<dbReference type="eggNOG" id="KOG2528">
    <property type="taxonomic scope" value="Eukaryota"/>
</dbReference>
<dbReference type="Gene3D" id="1.20.1270.60">
    <property type="entry name" value="Arfaptin homology (AH) domain/BAR domain"/>
    <property type="match status" value="1"/>
</dbReference>
<dbReference type="SMART" id="SM00312">
    <property type="entry name" value="PX"/>
    <property type="match status" value="1"/>
</dbReference>
<dbReference type="Pfam" id="PF00018">
    <property type="entry name" value="SH3_1"/>
    <property type="match status" value="1"/>
</dbReference>
<dbReference type="SMART" id="SM00326">
    <property type="entry name" value="SH3"/>
    <property type="match status" value="1"/>
</dbReference>
<dbReference type="CDD" id="cd07626">
    <property type="entry name" value="BAR_SNX9_like"/>
    <property type="match status" value="1"/>
</dbReference>
<accession>T1FND0</accession>
<dbReference type="SUPFAM" id="SSF64268">
    <property type="entry name" value="PX domain"/>
    <property type="match status" value="1"/>
</dbReference>
<feature type="compositionally biased region" description="Polar residues" evidence="7">
    <location>
        <begin position="129"/>
        <end position="144"/>
    </location>
</feature>
<gene>
    <name evidence="11" type="primary">20210327</name>
    <name evidence="10" type="ORF">HELRODRAFT_185844</name>
</gene>
<feature type="domain" description="PX" evidence="9">
    <location>
        <begin position="210"/>
        <end position="320"/>
    </location>
</feature>
<dbReference type="InterPro" id="IPR001452">
    <property type="entry name" value="SH3_domain"/>
</dbReference>
<dbReference type="KEGG" id="hro:HELRODRAFT_185844"/>
<dbReference type="AlphaFoldDB" id="T1FND0"/>
<reference evidence="12" key="1">
    <citation type="submission" date="2012-12" db="EMBL/GenBank/DDBJ databases">
        <authorList>
            <person name="Hellsten U."/>
            <person name="Grimwood J."/>
            <person name="Chapman J.A."/>
            <person name="Shapiro H."/>
            <person name="Aerts A."/>
            <person name="Otillar R.P."/>
            <person name="Terry A.Y."/>
            <person name="Boore J.L."/>
            <person name="Simakov O."/>
            <person name="Marletaz F."/>
            <person name="Cho S.-J."/>
            <person name="Edsinger-Gonzales E."/>
            <person name="Havlak P."/>
            <person name="Kuo D.-H."/>
            <person name="Larsson T."/>
            <person name="Lv J."/>
            <person name="Arendt D."/>
            <person name="Savage R."/>
            <person name="Osoegawa K."/>
            <person name="de Jong P."/>
            <person name="Lindberg D.R."/>
            <person name="Seaver E.C."/>
            <person name="Weisblat D.A."/>
            <person name="Putnam N.H."/>
            <person name="Grigoriev I.V."/>
            <person name="Rokhsar D.S."/>
        </authorList>
    </citation>
    <scope>NUCLEOTIDE SEQUENCE</scope>
</reference>
<dbReference type="Proteomes" id="UP000015101">
    <property type="component" value="Unassembled WGS sequence"/>
</dbReference>
<evidence type="ECO:0000313" key="10">
    <source>
        <dbReference type="EMBL" id="ESN98565.1"/>
    </source>
</evidence>
<protein>
    <recommendedName>
        <fullName evidence="13">Sorting nexin</fullName>
    </recommendedName>
</protein>
<reference evidence="11" key="3">
    <citation type="submission" date="2015-06" db="UniProtKB">
        <authorList>
            <consortium name="EnsemblMetazoa"/>
        </authorList>
    </citation>
    <scope>IDENTIFICATION</scope>
</reference>
<evidence type="ECO:0008006" key="13">
    <source>
        <dbReference type="Google" id="ProtNLM"/>
    </source>
</evidence>
<evidence type="ECO:0000256" key="5">
    <source>
        <dbReference type="ARBA" id="ARBA00023329"/>
    </source>
</evidence>
<dbReference type="PROSITE" id="PS50002">
    <property type="entry name" value="SH3"/>
    <property type="match status" value="1"/>
</dbReference>
<dbReference type="GO" id="GO:0035091">
    <property type="term" value="F:phosphatidylinositol binding"/>
    <property type="evidence" value="ECO:0000318"/>
    <property type="project" value="GO_Central"/>
</dbReference>
<dbReference type="HOGENOM" id="CLU_021494_1_0_1"/>
<dbReference type="InParanoid" id="T1FND0"/>
<evidence type="ECO:0000256" key="6">
    <source>
        <dbReference type="PROSITE-ProRule" id="PRU00192"/>
    </source>
</evidence>
<evidence type="ECO:0000256" key="2">
    <source>
        <dbReference type="ARBA" id="ARBA00010883"/>
    </source>
</evidence>
<keyword evidence="5" id="KW-0968">Cytoplasmic vesicle</keyword>
<dbReference type="PANTHER" id="PTHR45827:SF1">
    <property type="entry name" value="SORTING NEXIN"/>
    <property type="match status" value="1"/>
</dbReference>
<comment type="subcellular location">
    <subcellularLocation>
        <location evidence="1">Cytoplasmic vesicle membrane</location>
    </subcellularLocation>
</comment>
<keyword evidence="3 6" id="KW-0728">SH3 domain</keyword>
<evidence type="ECO:0000256" key="7">
    <source>
        <dbReference type="SAM" id="MobiDB-lite"/>
    </source>
</evidence>
<evidence type="ECO:0000259" key="9">
    <source>
        <dbReference type="PROSITE" id="PS50195"/>
    </source>
</evidence>
<dbReference type="OrthoDB" id="10254720at2759"/>
<feature type="compositionally biased region" description="Low complexity" evidence="7">
    <location>
        <begin position="94"/>
        <end position="115"/>
    </location>
</feature>
<dbReference type="InterPro" id="IPR036871">
    <property type="entry name" value="PX_dom_sf"/>
</dbReference>
<comment type="similarity">
    <text evidence="2">Belongs to the sorting nexin family.</text>
</comment>
<dbReference type="PANTHER" id="PTHR45827">
    <property type="entry name" value="SORTING NEXIN"/>
    <property type="match status" value="1"/>
</dbReference>
<dbReference type="FunCoup" id="T1FND0">
    <property type="interactions" value="871"/>
</dbReference>
<dbReference type="InterPro" id="IPR001683">
    <property type="entry name" value="PX_dom"/>
</dbReference>
<feature type="compositionally biased region" description="Acidic residues" evidence="7">
    <location>
        <begin position="116"/>
        <end position="128"/>
    </location>
</feature>
<dbReference type="InterPro" id="IPR027267">
    <property type="entry name" value="AH/BAR_dom_sf"/>
</dbReference>
<dbReference type="Pfam" id="PF10456">
    <property type="entry name" value="BAR_3_WASP_bdg"/>
    <property type="match status" value="1"/>
</dbReference>
<organism evidence="11 12">
    <name type="scientific">Helobdella robusta</name>
    <name type="common">Californian leech</name>
    <dbReference type="NCBI Taxonomy" id="6412"/>
    <lineage>
        <taxon>Eukaryota</taxon>
        <taxon>Metazoa</taxon>
        <taxon>Spiralia</taxon>
        <taxon>Lophotrochozoa</taxon>
        <taxon>Annelida</taxon>
        <taxon>Clitellata</taxon>
        <taxon>Hirudinea</taxon>
        <taxon>Rhynchobdellida</taxon>
        <taxon>Glossiphoniidae</taxon>
        <taxon>Helobdella</taxon>
    </lineage>
</organism>
<dbReference type="EMBL" id="KB097144">
    <property type="protein sequence ID" value="ESN98565.1"/>
    <property type="molecule type" value="Genomic_DNA"/>
</dbReference>
<evidence type="ECO:0000256" key="4">
    <source>
        <dbReference type="ARBA" id="ARBA00023136"/>
    </source>
</evidence>
<keyword evidence="12" id="KW-1185">Reference proteome</keyword>
<evidence type="ECO:0000259" key="8">
    <source>
        <dbReference type="PROSITE" id="PS50002"/>
    </source>
</evidence>
<dbReference type="GO" id="GO:0016197">
    <property type="term" value="P:endosomal transport"/>
    <property type="evidence" value="ECO:0000318"/>
    <property type="project" value="GO_Central"/>
</dbReference>
<dbReference type="GO" id="GO:0031410">
    <property type="term" value="C:cytoplasmic vesicle"/>
    <property type="evidence" value="ECO:0000318"/>
    <property type="project" value="GO_Central"/>
</dbReference>
<dbReference type="STRING" id="6412.T1FND0"/>
<dbReference type="Gene3D" id="2.30.30.40">
    <property type="entry name" value="SH3 Domains"/>
    <property type="match status" value="1"/>
</dbReference>
<dbReference type="EnsemblMetazoa" id="HelroT185844">
    <property type="protein sequence ID" value="HelroP185844"/>
    <property type="gene ID" value="HelroG185844"/>
</dbReference>
<evidence type="ECO:0000256" key="1">
    <source>
        <dbReference type="ARBA" id="ARBA00004156"/>
    </source>
</evidence>
<dbReference type="EMBL" id="AMQM01005916">
    <property type="status" value="NOT_ANNOTATED_CDS"/>
    <property type="molecule type" value="Genomic_DNA"/>
</dbReference>
<dbReference type="OMA" id="MDDSTMQ"/>
<dbReference type="CDD" id="cd06862">
    <property type="entry name" value="PX_SNX9_18_like"/>
    <property type="match status" value="1"/>
</dbReference>
<dbReference type="CTD" id="20210327"/>
<dbReference type="RefSeq" id="XP_009023501.1">
    <property type="nucleotide sequence ID" value="XM_009025253.1"/>
</dbReference>
<keyword evidence="4" id="KW-0472">Membrane</keyword>
<sequence>MAKAQAKALYDFESGGPGELSFNADDILTILRQDVGAGWWEAINNRGETGLVPQSYFDVISYKEPTMPPPLPPANTKPTWGGVATKPNRPITSQHSLHPPQQQQIQQQSQINNAQDDYDDDWDDDDDSSTTTEQEQNSVETNGTRGVRNSDDKGKPSVKVSAFSRFSSFVKSGGEAYLFENQKELSESEKMFAVIETMDGPAWQSLDVPYSCSITSPKKESKFHGIKTFIAYQLTPSFSNIQVSRRYKHFDWLQQRLVVKFSTIPIPPLPEKQISGRFEEDFVTQRLRQLQMWIDRMCQHPVIAKSEVFLHFLTCTDEKKWKIGKRQAEKDDLCGAMFFRAVKVPQFPSLDSKQADMSIEKFGKFVKSLDDSLRHLTAISESNVKKHIGPFKKEFQKLGGSFTALAKSFEYDERPASLGLTKAIEHTGRTYDEIGELFAKQPQNDMLYLLEGLHSYKGLLSTVPDTLMIHKSAQTKIQDQSSKLTSAELQKVQNRADVISYAILADVEHLQRYRVHDFANYMRAYLGGQIEFYKQITQKLEESLKQYPNDT</sequence>
<reference evidence="10 12" key="2">
    <citation type="journal article" date="2013" name="Nature">
        <title>Insights into bilaterian evolution from three spiralian genomes.</title>
        <authorList>
            <person name="Simakov O."/>
            <person name="Marletaz F."/>
            <person name="Cho S.J."/>
            <person name="Edsinger-Gonzales E."/>
            <person name="Havlak P."/>
            <person name="Hellsten U."/>
            <person name="Kuo D.H."/>
            <person name="Larsson T."/>
            <person name="Lv J."/>
            <person name="Arendt D."/>
            <person name="Savage R."/>
            <person name="Osoegawa K."/>
            <person name="de Jong P."/>
            <person name="Grimwood J."/>
            <person name="Chapman J.A."/>
            <person name="Shapiro H."/>
            <person name="Aerts A."/>
            <person name="Otillar R.P."/>
            <person name="Terry A.Y."/>
            <person name="Boore J.L."/>
            <person name="Grigoriev I.V."/>
            <person name="Lindberg D.R."/>
            <person name="Seaver E.C."/>
            <person name="Weisblat D.A."/>
            <person name="Putnam N.H."/>
            <person name="Rokhsar D.S."/>
        </authorList>
    </citation>
    <scope>NUCLEOTIDE SEQUENCE</scope>
</reference>
<dbReference type="FunFam" id="3.30.1520.10:FF:000004">
    <property type="entry name" value="Sorting nexin"/>
    <property type="match status" value="1"/>
</dbReference>
<dbReference type="GO" id="GO:0097320">
    <property type="term" value="P:plasma membrane tubulation"/>
    <property type="evidence" value="ECO:0000318"/>
    <property type="project" value="GO_Central"/>
</dbReference>
<feature type="region of interest" description="Disordered" evidence="7">
    <location>
        <begin position="67"/>
        <end position="158"/>
    </location>
</feature>
<evidence type="ECO:0000313" key="11">
    <source>
        <dbReference type="EnsemblMetazoa" id="HelroP185844"/>
    </source>
</evidence>
<evidence type="ECO:0000256" key="3">
    <source>
        <dbReference type="ARBA" id="ARBA00022443"/>
    </source>
</evidence>
<dbReference type="GeneID" id="20210327"/>
<proteinExistence type="inferred from homology"/>